<sequence length="249" mass="26669">MKRLVKIAVACALFGSSTAGHAAKFKFDLDAEPGQHSRMDHGMKAIDSDEAKSSVRLFETEGTVKKRGTLMLYALNAGSEPVNLGVENVTMETSSGEPIEMISYERLVKEEKKRRAWAAVAAGLSAMSNSLAASNAGYTNGTVSAYGSGGWATGTYSGYNGGQAYAAQSIANAQNQANFQRLAETNAAAMQALRVNLRTTTIDPGNSFGGQVMYELPKDVRSSKEPVTILIHVKIGDEMHDFLAHLVRQ</sequence>
<evidence type="ECO:0000313" key="2">
    <source>
        <dbReference type="EMBL" id="MXP27918.1"/>
    </source>
</evidence>
<comment type="caution">
    <text evidence="2">The sequence shown here is derived from an EMBL/GenBank/DDBJ whole genome shotgun (WGS) entry which is preliminary data.</text>
</comment>
<keyword evidence="3" id="KW-1185">Reference proteome</keyword>
<evidence type="ECO:0000256" key="1">
    <source>
        <dbReference type="SAM" id="SignalP"/>
    </source>
</evidence>
<feature type="signal peptide" evidence="1">
    <location>
        <begin position="1"/>
        <end position="22"/>
    </location>
</feature>
<dbReference type="RefSeq" id="WP_160752211.1">
    <property type="nucleotide sequence ID" value="NZ_WTYA01000002.1"/>
</dbReference>
<feature type="chain" id="PRO_5033068143" evidence="1">
    <location>
        <begin position="23"/>
        <end position="249"/>
    </location>
</feature>
<protein>
    <submittedName>
        <fullName evidence="2">Uncharacterized protein</fullName>
    </submittedName>
</protein>
<dbReference type="EMBL" id="WTYA01000002">
    <property type="protein sequence ID" value="MXP27918.1"/>
    <property type="molecule type" value="Genomic_DNA"/>
</dbReference>
<organism evidence="2 3">
    <name type="scientific">Qipengyuania algicida</name>
    <dbReference type="NCBI Taxonomy" id="1836209"/>
    <lineage>
        <taxon>Bacteria</taxon>
        <taxon>Pseudomonadati</taxon>
        <taxon>Pseudomonadota</taxon>
        <taxon>Alphaproteobacteria</taxon>
        <taxon>Sphingomonadales</taxon>
        <taxon>Erythrobacteraceae</taxon>
        <taxon>Qipengyuania</taxon>
    </lineage>
</organism>
<proteinExistence type="predicted"/>
<reference evidence="2 3" key="1">
    <citation type="submission" date="2019-12" db="EMBL/GenBank/DDBJ databases">
        <title>Genomic-based taxomic classification of the family Erythrobacteraceae.</title>
        <authorList>
            <person name="Xu L."/>
        </authorList>
    </citation>
    <scope>NUCLEOTIDE SEQUENCE [LARGE SCALE GENOMIC DNA]</scope>
    <source>
        <strain evidence="2 3">KEMB 9005-328</strain>
    </source>
</reference>
<dbReference type="AlphaFoldDB" id="A0A845ALM1"/>
<dbReference type="OrthoDB" id="7200194at2"/>
<accession>A0A845ALM1</accession>
<name>A0A845ALM1_9SPHN</name>
<keyword evidence="1" id="KW-0732">Signal</keyword>
<gene>
    <name evidence="2" type="ORF">GRI58_03660</name>
</gene>
<dbReference type="Proteomes" id="UP000439780">
    <property type="component" value="Unassembled WGS sequence"/>
</dbReference>
<evidence type="ECO:0000313" key="3">
    <source>
        <dbReference type="Proteomes" id="UP000439780"/>
    </source>
</evidence>